<dbReference type="Gene3D" id="2.130.10.30">
    <property type="entry name" value="Regulator of chromosome condensation 1/beta-lactamase-inhibitor protein II"/>
    <property type="match status" value="1"/>
</dbReference>
<evidence type="ECO:0000313" key="4">
    <source>
        <dbReference type="EMBL" id="CAI0627693.1"/>
    </source>
</evidence>
<keyword evidence="5" id="KW-1185">Reference proteome</keyword>
<name>A0AAV0S3D6_9ROSI</name>
<dbReference type="PRINTS" id="PR00633">
    <property type="entry name" value="RCCNDNSATION"/>
</dbReference>
<dbReference type="InterPro" id="IPR051210">
    <property type="entry name" value="Ub_ligase/GEF_domain"/>
</dbReference>
<feature type="repeat" description="RCC1" evidence="2">
    <location>
        <begin position="71"/>
        <end position="122"/>
    </location>
</feature>
<dbReference type="PANTHER" id="PTHR22870:SF408">
    <property type="entry name" value="OS09G0560450 PROTEIN"/>
    <property type="match status" value="1"/>
</dbReference>
<organism evidence="4 5">
    <name type="scientific">Linum tenue</name>
    <dbReference type="NCBI Taxonomy" id="586396"/>
    <lineage>
        <taxon>Eukaryota</taxon>
        <taxon>Viridiplantae</taxon>
        <taxon>Streptophyta</taxon>
        <taxon>Embryophyta</taxon>
        <taxon>Tracheophyta</taxon>
        <taxon>Spermatophyta</taxon>
        <taxon>Magnoliopsida</taxon>
        <taxon>eudicotyledons</taxon>
        <taxon>Gunneridae</taxon>
        <taxon>Pentapetalae</taxon>
        <taxon>rosids</taxon>
        <taxon>fabids</taxon>
        <taxon>Malpighiales</taxon>
        <taxon>Linaceae</taxon>
        <taxon>Linum</taxon>
    </lineage>
</organism>
<dbReference type="PROSITE" id="PS50012">
    <property type="entry name" value="RCC1_3"/>
    <property type="match status" value="2"/>
</dbReference>
<gene>
    <name evidence="4" type="ORF">LITE_LOCUS51364</name>
</gene>
<evidence type="ECO:0000256" key="3">
    <source>
        <dbReference type="SAM" id="MobiDB-lite"/>
    </source>
</evidence>
<dbReference type="AlphaFoldDB" id="A0AAV0S3D6"/>
<dbReference type="Proteomes" id="UP001154282">
    <property type="component" value="Unassembled WGS sequence"/>
</dbReference>
<dbReference type="EMBL" id="CAMGYJ010000011">
    <property type="protein sequence ID" value="CAI0627693.1"/>
    <property type="molecule type" value="Genomic_DNA"/>
</dbReference>
<proteinExistence type="predicted"/>
<dbReference type="PANTHER" id="PTHR22870">
    <property type="entry name" value="REGULATOR OF CHROMOSOME CONDENSATION"/>
    <property type="match status" value="1"/>
</dbReference>
<dbReference type="SUPFAM" id="SSF50985">
    <property type="entry name" value="RCC1/BLIP-II"/>
    <property type="match status" value="1"/>
</dbReference>
<reference evidence="4" key="1">
    <citation type="submission" date="2022-08" db="EMBL/GenBank/DDBJ databases">
        <authorList>
            <person name="Gutierrez-Valencia J."/>
        </authorList>
    </citation>
    <scope>NUCLEOTIDE SEQUENCE</scope>
</reference>
<dbReference type="InterPro" id="IPR000408">
    <property type="entry name" value="Reg_chr_condens"/>
</dbReference>
<evidence type="ECO:0008006" key="6">
    <source>
        <dbReference type="Google" id="ProtNLM"/>
    </source>
</evidence>
<keyword evidence="1" id="KW-0677">Repeat</keyword>
<accession>A0AAV0S3D6</accession>
<dbReference type="Pfam" id="PF00415">
    <property type="entry name" value="RCC1"/>
    <property type="match status" value="2"/>
</dbReference>
<feature type="repeat" description="RCC1" evidence="2">
    <location>
        <begin position="14"/>
        <end position="70"/>
    </location>
</feature>
<evidence type="ECO:0000313" key="5">
    <source>
        <dbReference type="Proteomes" id="UP001154282"/>
    </source>
</evidence>
<comment type="caution">
    <text evidence="4">The sequence shown here is derived from an EMBL/GenBank/DDBJ whole genome shotgun (WGS) entry which is preliminary data.</text>
</comment>
<protein>
    <recommendedName>
        <fullName evidence="6">Ultraviolet-B receptor UVR8</fullName>
    </recommendedName>
</protein>
<evidence type="ECO:0000256" key="1">
    <source>
        <dbReference type="ARBA" id="ARBA00022737"/>
    </source>
</evidence>
<feature type="compositionally biased region" description="Basic and acidic residues" evidence="3">
    <location>
        <begin position="1"/>
        <end position="15"/>
    </location>
</feature>
<feature type="region of interest" description="Disordered" evidence="3">
    <location>
        <begin position="1"/>
        <end position="24"/>
    </location>
</feature>
<dbReference type="InterPro" id="IPR009091">
    <property type="entry name" value="RCC1/BLIP-II"/>
</dbReference>
<evidence type="ECO:0000256" key="2">
    <source>
        <dbReference type="PROSITE-ProRule" id="PRU00235"/>
    </source>
</evidence>
<sequence>MEEGSRREEPLKEEEIWSWGAGTDGQLGTGKLEDELLPQLLHLPSLAASAAGSISMLACGGAHVVALTSGGRVLTWGRGTSGQLGHGEMVNCLYPKAVNSLEDHVITHVSAGWSHSGFVSGHFLMEGAFSLVGMAHLVSLAMGITLRTALLLKSPTS</sequence>